<evidence type="ECO:0000313" key="3">
    <source>
        <dbReference type="EMBL" id="GLJ94949.1"/>
    </source>
</evidence>
<evidence type="ECO:0000313" key="4">
    <source>
        <dbReference type="Proteomes" id="UP001142291"/>
    </source>
</evidence>
<protein>
    <recommendedName>
        <fullName evidence="5">Flagellar protein FlgN</fullName>
    </recommendedName>
</protein>
<feature type="region of interest" description="Disordered" evidence="2">
    <location>
        <begin position="88"/>
        <end position="115"/>
    </location>
</feature>
<comment type="caution">
    <text evidence="3">The sequence shown here is derived from an EMBL/GenBank/DDBJ whole genome shotgun (WGS) entry which is preliminary data.</text>
</comment>
<name>A0A9W6M535_9MICO</name>
<sequence>MAGRLKADLDEVAMVSTNLQSIVQRLESAASDSSALAGAIPVEALASASTDFANKWDDRRKELIEQVSSLQKEAAAFVQAFADVDSQLADALTRPPQTTPASPASGGGHGHPTAY</sequence>
<keyword evidence="1" id="KW-0175">Coiled coil</keyword>
<dbReference type="EMBL" id="BSER01000007">
    <property type="protein sequence ID" value="GLJ94949.1"/>
    <property type="molecule type" value="Genomic_DNA"/>
</dbReference>
<gene>
    <name evidence="3" type="ORF">GCM10017591_10110</name>
</gene>
<dbReference type="RefSeq" id="WP_204964410.1">
    <property type="nucleotide sequence ID" value="NZ_BAAAUR010000004.1"/>
</dbReference>
<evidence type="ECO:0000256" key="1">
    <source>
        <dbReference type="SAM" id="Coils"/>
    </source>
</evidence>
<reference evidence="3" key="1">
    <citation type="journal article" date="2014" name="Int. J. Syst. Evol. Microbiol.">
        <title>Complete genome sequence of Corynebacterium casei LMG S-19264T (=DSM 44701T), isolated from a smear-ripened cheese.</title>
        <authorList>
            <consortium name="US DOE Joint Genome Institute (JGI-PGF)"/>
            <person name="Walter F."/>
            <person name="Albersmeier A."/>
            <person name="Kalinowski J."/>
            <person name="Ruckert C."/>
        </authorList>
    </citation>
    <scope>NUCLEOTIDE SEQUENCE</scope>
    <source>
        <strain evidence="3">VKM Ac-1940</strain>
    </source>
</reference>
<accession>A0A9W6M535</accession>
<proteinExistence type="predicted"/>
<evidence type="ECO:0000256" key="2">
    <source>
        <dbReference type="SAM" id="MobiDB-lite"/>
    </source>
</evidence>
<feature type="coiled-coil region" evidence="1">
    <location>
        <begin position="53"/>
        <end position="80"/>
    </location>
</feature>
<dbReference type="AlphaFoldDB" id="A0A9W6M535"/>
<evidence type="ECO:0008006" key="5">
    <source>
        <dbReference type="Google" id="ProtNLM"/>
    </source>
</evidence>
<dbReference type="Proteomes" id="UP001142291">
    <property type="component" value="Unassembled WGS sequence"/>
</dbReference>
<keyword evidence="4" id="KW-1185">Reference proteome</keyword>
<reference evidence="3" key="2">
    <citation type="submission" date="2023-01" db="EMBL/GenBank/DDBJ databases">
        <authorList>
            <person name="Sun Q."/>
            <person name="Evtushenko L."/>
        </authorList>
    </citation>
    <scope>NUCLEOTIDE SEQUENCE</scope>
    <source>
        <strain evidence="3">VKM Ac-1940</strain>
    </source>
</reference>
<organism evidence="3 4">
    <name type="scientific">Microbacterium dextranolyticum</name>
    <dbReference type="NCBI Taxonomy" id="36806"/>
    <lineage>
        <taxon>Bacteria</taxon>
        <taxon>Bacillati</taxon>
        <taxon>Actinomycetota</taxon>
        <taxon>Actinomycetes</taxon>
        <taxon>Micrococcales</taxon>
        <taxon>Microbacteriaceae</taxon>
        <taxon>Microbacterium</taxon>
    </lineage>
</organism>
<feature type="compositionally biased region" description="Gly residues" evidence="2">
    <location>
        <begin position="105"/>
        <end position="115"/>
    </location>
</feature>